<dbReference type="AlphaFoldDB" id="A0A0P6WKT7"/>
<dbReference type="Proteomes" id="UP000050430">
    <property type="component" value="Unassembled WGS sequence"/>
</dbReference>
<protein>
    <submittedName>
        <fullName evidence="1">Uncharacterized protein</fullName>
    </submittedName>
</protein>
<reference evidence="1 2" key="1">
    <citation type="submission" date="2015-07" db="EMBL/GenBank/DDBJ databases">
        <title>Genome sequence of Leptolinea tardivitalis DSM 16556.</title>
        <authorList>
            <person name="Hemp J."/>
            <person name="Ward L.M."/>
            <person name="Pace L.A."/>
            <person name="Fischer W.W."/>
        </authorList>
    </citation>
    <scope>NUCLEOTIDE SEQUENCE [LARGE SCALE GENOMIC DNA]</scope>
    <source>
        <strain evidence="1 2">YMTK-2</strain>
    </source>
</reference>
<organism evidence="1 2">
    <name type="scientific">Leptolinea tardivitalis</name>
    <dbReference type="NCBI Taxonomy" id="229920"/>
    <lineage>
        <taxon>Bacteria</taxon>
        <taxon>Bacillati</taxon>
        <taxon>Chloroflexota</taxon>
        <taxon>Anaerolineae</taxon>
        <taxon>Anaerolineales</taxon>
        <taxon>Anaerolineaceae</taxon>
        <taxon>Leptolinea</taxon>
    </lineage>
</organism>
<evidence type="ECO:0000313" key="1">
    <source>
        <dbReference type="EMBL" id="KPL70399.1"/>
    </source>
</evidence>
<proteinExistence type="predicted"/>
<dbReference type="EMBL" id="LGCK01000014">
    <property type="protein sequence ID" value="KPL70399.1"/>
    <property type="molecule type" value="Genomic_DNA"/>
</dbReference>
<gene>
    <name evidence="1" type="ORF">ADM99_14695</name>
</gene>
<dbReference type="STRING" id="229920.ADM99_14695"/>
<keyword evidence="2" id="KW-1185">Reference proteome</keyword>
<evidence type="ECO:0000313" key="2">
    <source>
        <dbReference type="Proteomes" id="UP000050430"/>
    </source>
</evidence>
<comment type="caution">
    <text evidence="1">The sequence shown here is derived from an EMBL/GenBank/DDBJ whole genome shotgun (WGS) entry which is preliminary data.</text>
</comment>
<sequence>MDHGSCDETVSQANPGTIKFLLIFARYINKTDYPVQTYQGISLAYCDIDTSLEGKPGYLW</sequence>
<name>A0A0P6WKT7_9CHLR</name>
<accession>A0A0P6WKT7</accession>